<dbReference type="STRING" id="700598.Niako_3267"/>
<gene>
    <name evidence="3" type="ordered locus">Niako_3267</name>
</gene>
<protein>
    <submittedName>
        <fullName evidence="3">Transcription activator effector binding protein</fullName>
    </submittedName>
</protein>
<evidence type="ECO:0000259" key="2">
    <source>
        <dbReference type="SMART" id="SM00871"/>
    </source>
</evidence>
<organism evidence="3 4">
    <name type="scientific">Niastella koreensis (strain DSM 17620 / KACC 11465 / NBRC 106392 / GR20-10)</name>
    <dbReference type="NCBI Taxonomy" id="700598"/>
    <lineage>
        <taxon>Bacteria</taxon>
        <taxon>Pseudomonadati</taxon>
        <taxon>Bacteroidota</taxon>
        <taxon>Chitinophagia</taxon>
        <taxon>Chitinophagales</taxon>
        <taxon>Chitinophagaceae</taxon>
        <taxon>Niastella</taxon>
    </lineage>
</organism>
<dbReference type="InterPro" id="IPR011256">
    <property type="entry name" value="Reg_factor_effector_dom_sf"/>
</dbReference>
<reference evidence="3 4" key="1">
    <citation type="submission" date="2011-12" db="EMBL/GenBank/DDBJ databases">
        <title>The complete genome of Niastella koreensis GR20-10.</title>
        <authorList>
            <consortium name="US DOE Joint Genome Institute (JGI-PGF)"/>
            <person name="Lucas S."/>
            <person name="Han J."/>
            <person name="Lapidus A."/>
            <person name="Bruce D."/>
            <person name="Goodwin L."/>
            <person name="Pitluck S."/>
            <person name="Peters L."/>
            <person name="Kyrpides N."/>
            <person name="Mavromatis K."/>
            <person name="Ivanova N."/>
            <person name="Mikhailova N."/>
            <person name="Davenport K."/>
            <person name="Saunders E."/>
            <person name="Detter J.C."/>
            <person name="Tapia R."/>
            <person name="Han C."/>
            <person name="Land M."/>
            <person name="Hauser L."/>
            <person name="Markowitz V."/>
            <person name="Cheng J.-F."/>
            <person name="Hugenholtz P."/>
            <person name="Woyke T."/>
            <person name="Wu D."/>
            <person name="Tindall B."/>
            <person name="Pomrenke H."/>
            <person name="Brambilla E."/>
            <person name="Klenk H.-P."/>
            <person name="Eisen J.A."/>
        </authorList>
    </citation>
    <scope>NUCLEOTIDE SEQUENCE [LARGE SCALE GENOMIC DNA]</scope>
    <source>
        <strain evidence="4">DSM 17620 / KACC 11465 / NBRC 106392 / GR20-10</strain>
    </source>
</reference>
<dbReference type="KEGG" id="nko:Niako_3267"/>
<dbReference type="HOGENOM" id="CLU_1446242_0_0_10"/>
<keyword evidence="1" id="KW-0732">Signal</keyword>
<evidence type="ECO:0000313" key="4">
    <source>
        <dbReference type="Proteomes" id="UP000005438"/>
    </source>
</evidence>
<dbReference type="SMART" id="SM00871">
    <property type="entry name" value="AraC_E_bind"/>
    <property type="match status" value="1"/>
</dbReference>
<dbReference type="Gene3D" id="3.20.80.10">
    <property type="entry name" value="Regulatory factor, effector binding domain"/>
    <property type="match status" value="1"/>
</dbReference>
<dbReference type="EMBL" id="CP003178">
    <property type="protein sequence ID" value="AEV99593.1"/>
    <property type="molecule type" value="Genomic_DNA"/>
</dbReference>
<dbReference type="InterPro" id="IPR010499">
    <property type="entry name" value="AraC_E-bd"/>
</dbReference>
<accession>G8THZ0</accession>
<dbReference type="OrthoDB" id="9807923at2"/>
<proteinExistence type="predicted"/>
<dbReference type="AlphaFoldDB" id="G8THZ0"/>
<dbReference type="Pfam" id="PF06445">
    <property type="entry name" value="GyrI-like"/>
    <property type="match status" value="1"/>
</dbReference>
<name>G8THZ0_NIAKG</name>
<dbReference type="InterPro" id="IPR029442">
    <property type="entry name" value="GyrI-like"/>
</dbReference>
<dbReference type="eggNOG" id="COG4978">
    <property type="taxonomic scope" value="Bacteria"/>
</dbReference>
<dbReference type="SUPFAM" id="SSF55136">
    <property type="entry name" value="Probable bacterial effector-binding domain"/>
    <property type="match status" value="1"/>
</dbReference>
<feature type="signal peptide" evidence="1">
    <location>
        <begin position="1"/>
        <end position="24"/>
    </location>
</feature>
<dbReference type="Proteomes" id="UP000005438">
    <property type="component" value="Chromosome"/>
</dbReference>
<evidence type="ECO:0000313" key="3">
    <source>
        <dbReference type="EMBL" id="AEV99593.1"/>
    </source>
</evidence>
<feature type="domain" description="AraC effector-binding" evidence="2">
    <location>
        <begin position="37"/>
        <end position="187"/>
    </location>
</feature>
<sequence>MKMNRMKLCIGLLYLLLGTTINIAAQTNQDTTQKKVFIPEKTGLASFLIIAITDTANTTEDFGRLFNKDYGELFLYSNQHALKTGRIMAFYYTSHQPFIFDAAVEVDKLPNGFTGKIKGKKIGGGDALVVHYQGPYNQVGVAYAAISKWLQENNKKALQQPFEVYLDDPGTVKDPAQLRTDVYQRLQ</sequence>
<evidence type="ECO:0000256" key="1">
    <source>
        <dbReference type="SAM" id="SignalP"/>
    </source>
</evidence>
<feature type="chain" id="PRO_5003517643" evidence="1">
    <location>
        <begin position="25"/>
        <end position="187"/>
    </location>
</feature>